<dbReference type="SUPFAM" id="SSF52266">
    <property type="entry name" value="SGNH hydrolase"/>
    <property type="match status" value="1"/>
</dbReference>
<accession>A0A397Q215</accession>
<dbReference type="InterPro" id="IPR036514">
    <property type="entry name" value="SGNH_hydro_sf"/>
</dbReference>
<dbReference type="GO" id="GO:0016788">
    <property type="term" value="F:hydrolase activity, acting on ester bonds"/>
    <property type="evidence" value="ECO:0007669"/>
    <property type="project" value="UniProtKB-ARBA"/>
</dbReference>
<evidence type="ECO:0000313" key="4">
    <source>
        <dbReference type="Proteomes" id="UP000266273"/>
    </source>
</evidence>
<dbReference type="OrthoDB" id="9805649at2"/>
<dbReference type="AlphaFoldDB" id="A0A397Q215"/>
<keyword evidence="4" id="KW-1185">Reference proteome</keyword>
<dbReference type="Proteomes" id="UP000266273">
    <property type="component" value="Unassembled WGS sequence"/>
</dbReference>
<feature type="signal peptide" evidence="2">
    <location>
        <begin position="1"/>
        <end position="35"/>
    </location>
</feature>
<gene>
    <name evidence="3" type="ORF">BXY53_0261</name>
</gene>
<sequence>MVRGRVNWHWIGVRAAKLAVGLAALAFALTATAHAQDDDAPFVPAWTQSYINPFPETDKYKLYVIGDFLAAGLATALPEALDESASIEIEQETRNSSGLARPDRYNWSRRIEDILEDQTVHVAVIMLGTNDRRRIRAASGFEDFGTEAWAEAYRLRVDSIIEKLTKAKVAVYWMGLPIVADEEGRAEYEQINSIIRERAYIGGVKYIDTWNGFSDQFGNFSAYGPSVEGVTKRLRDNNGIGFTAEGNRKLAEFAASVIKRDLAAARRERSIPLAGDEQQQAQIARMSQEQRPDEQDNVDEATAETGDAVAPVPGDITVAEENAENGRGNRAVSFSDYSPPGEQLAIDIGDNLTALATISPANILSARGARQQLPLSERLYYRVLVQGEKLKAPEGRIDNYAWEGG</sequence>
<dbReference type="Gene3D" id="3.40.50.1110">
    <property type="entry name" value="SGNH hydrolase"/>
    <property type="match status" value="1"/>
</dbReference>
<evidence type="ECO:0000256" key="1">
    <source>
        <dbReference type="SAM" id="MobiDB-lite"/>
    </source>
</evidence>
<feature type="compositionally biased region" description="Polar residues" evidence="1">
    <location>
        <begin position="277"/>
        <end position="287"/>
    </location>
</feature>
<comment type="caution">
    <text evidence="3">The sequence shown here is derived from an EMBL/GenBank/DDBJ whole genome shotgun (WGS) entry which is preliminary data.</text>
</comment>
<reference evidence="3 4" key="1">
    <citation type="submission" date="2018-08" db="EMBL/GenBank/DDBJ databases">
        <title>Genomic Encyclopedia of Archaeal and Bacterial Type Strains, Phase II (KMG-II): from individual species to whole genera.</title>
        <authorList>
            <person name="Goeker M."/>
        </authorList>
    </citation>
    <scope>NUCLEOTIDE SEQUENCE [LARGE SCALE GENOMIC DNA]</scope>
    <source>
        <strain evidence="3 4">DSM 5002</strain>
    </source>
</reference>
<protein>
    <submittedName>
        <fullName evidence="3">Uncharacterized protein</fullName>
    </submittedName>
</protein>
<keyword evidence="2" id="KW-0732">Signal</keyword>
<dbReference type="Pfam" id="PF04311">
    <property type="entry name" value="DUF459"/>
    <property type="match status" value="1"/>
</dbReference>
<name>A0A397Q215_9HYPH</name>
<evidence type="ECO:0000256" key="2">
    <source>
        <dbReference type="SAM" id="SignalP"/>
    </source>
</evidence>
<proteinExistence type="predicted"/>
<feature type="chain" id="PRO_5017451978" evidence="2">
    <location>
        <begin position="36"/>
        <end position="405"/>
    </location>
</feature>
<organism evidence="3 4">
    <name type="scientific">Dichotomicrobium thermohalophilum</name>
    <dbReference type="NCBI Taxonomy" id="933063"/>
    <lineage>
        <taxon>Bacteria</taxon>
        <taxon>Pseudomonadati</taxon>
        <taxon>Pseudomonadota</taxon>
        <taxon>Alphaproteobacteria</taxon>
        <taxon>Hyphomicrobiales</taxon>
        <taxon>Hyphomicrobiaceae</taxon>
        <taxon>Dichotomicrobium</taxon>
    </lineage>
</organism>
<dbReference type="EMBL" id="QXDF01000001">
    <property type="protein sequence ID" value="RIA55202.1"/>
    <property type="molecule type" value="Genomic_DNA"/>
</dbReference>
<dbReference type="InterPro" id="IPR007407">
    <property type="entry name" value="DUF459"/>
</dbReference>
<feature type="region of interest" description="Disordered" evidence="1">
    <location>
        <begin position="269"/>
        <end position="310"/>
    </location>
</feature>
<evidence type="ECO:0000313" key="3">
    <source>
        <dbReference type="EMBL" id="RIA55202.1"/>
    </source>
</evidence>